<name>A0A158SV33_HAEIF</name>
<gene>
    <name evidence="1" type="ORF">NTHI1209_00329</name>
</gene>
<sequence>MYKKRDSLASVGLLEWTVKNESAIFQTIYLSFIPLINL</sequence>
<evidence type="ECO:0000313" key="1">
    <source>
        <dbReference type="EMBL" id="KIS34727.1"/>
    </source>
</evidence>
<evidence type="ECO:0000313" key="2">
    <source>
        <dbReference type="Proteomes" id="UP000050700"/>
    </source>
</evidence>
<protein>
    <submittedName>
        <fullName evidence="1">Uncharacterized protein</fullName>
    </submittedName>
</protein>
<accession>A0A158SV33</accession>
<dbReference type="PATRIC" id="fig|727.582.peg.286"/>
<dbReference type="AlphaFoldDB" id="A0A158SV33"/>
<proteinExistence type="predicted"/>
<dbReference type="EMBL" id="JMQP01000002">
    <property type="protein sequence ID" value="KIS34727.1"/>
    <property type="molecule type" value="Genomic_DNA"/>
</dbReference>
<reference evidence="1 2" key="1">
    <citation type="submission" date="2014-05" db="EMBL/GenBank/DDBJ databases">
        <title>Methylome analysis of the phasevarions of Haemophilus influenzae.</title>
        <authorList>
            <person name="Atack J.M."/>
            <person name="Fox K.L."/>
            <person name="Power P.M."/>
            <person name="Clark T."/>
            <person name="Jurcisek J."/>
            <person name="Korlach J."/>
            <person name="Bakaletz L.O."/>
            <person name="Jennings M.P."/>
        </authorList>
    </citation>
    <scope>NUCLEOTIDE SEQUENCE [LARGE SCALE GENOMIC DNA]</scope>
    <source>
        <strain evidence="1 2">1209</strain>
    </source>
</reference>
<dbReference type="Proteomes" id="UP000050700">
    <property type="component" value="Unassembled WGS sequence"/>
</dbReference>
<organism evidence="1 2">
    <name type="scientific">Haemophilus influenzae</name>
    <dbReference type="NCBI Taxonomy" id="727"/>
    <lineage>
        <taxon>Bacteria</taxon>
        <taxon>Pseudomonadati</taxon>
        <taxon>Pseudomonadota</taxon>
        <taxon>Gammaproteobacteria</taxon>
        <taxon>Pasteurellales</taxon>
        <taxon>Pasteurellaceae</taxon>
        <taxon>Haemophilus</taxon>
    </lineage>
</organism>
<comment type="caution">
    <text evidence="1">The sequence shown here is derived from an EMBL/GenBank/DDBJ whole genome shotgun (WGS) entry which is preliminary data.</text>
</comment>